<keyword evidence="5" id="KW-1185">Reference proteome</keyword>
<gene>
    <name evidence="4" type="ORF">CJ198_04330</name>
</gene>
<proteinExistence type="predicted"/>
<evidence type="ECO:0000313" key="4">
    <source>
        <dbReference type="EMBL" id="PMB98565.1"/>
    </source>
</evidence>
<feature type="region of interest" description="Disordered" evidence="1">
    <location>
        <begin position="182"/>
        <end position="203"/>
    </location>
</feature>
<dbReference type="Gene3D" id="3.10.450.40">
    <property type="match status" value="2"/>
</dbReference>
<feature type="chain" id="PRO_5014898599" evidence="2">
    <location>
        <begin position="27"/>
        <end position="203"/>
    </location>
</feature>
<comment type="caution">
    <text evidence="4">The sequence shown here is derived from an EMBL/GenBank/DDBJ whole genome shotgun (WGS) entry which is preliminary data.</text>
</comment>
<name>A0A2N6PIQ1_9MICO</name>
<dbReference type="Pfam" id="PF03413">
    <property type="entry name" value="PepSY"/>
    <property type="match status" value="2"/>
</dbReference>
<dbReference type="OrthoDB" id="4732507at2"/>
<feature type="domain" description="PepSY" evidence="3">
    <location>
        <begin position="71"/>
        <end position="130"/>
    </location>
</feature>
<accession>A0A2N6PIQ1</accession>
<organism evidence="4 5">
    <name type="scientific">Brevibacterium luteolum</name>
    <dbReference type="NCBI Taxonomy" id="199591"/>
    <lineage>
        <taxon>Bacteria</taxon>
        <taxon>Bacillati</taxon>
        <taxon>Actinomycetota</taxon>
        <taxon>Actinomycetes</taxon>
        <taxon>Micrococcales</taxon>
        <taxon>Brevibacteriaceae</taxon>
        <taxon>Brevibacterium</taxon>
    </lineage>
</organism>
<dbReference type="RefSeq" id="WP_102161153.1">
    <property type="nucleotide sequence ID" value="NZ_PNFZ01000002.1"/>
</dbReference>
<dbReference type="Proteomes" id="UP000235703">
    <property type="component" value="Unassembled WGS sequence"/>
</dbReference>
<feature type="region of interest" description="Disordered" evidence="1">
    <location>
        <begin position="27"/>
        <end position="62"/>
    </location>
</feature>
<reference evidence="4 5" key="1">
    <citation type="submission" date="2017-09" db="EMBL/GenBank/DDBJ databases">
        <title>Bacterial strain isolated from the female urinary microbiota.</title>
        <authorList>
            <person name="Thomas-White K."/>
            <person name="Kumar N."/>
            <person name="Forster S."/>
            <person name="Putonti C."/>
            <person name="Lawley T."/>
            <person name="Wolfe A.J."/>
        </authorList>
    </citation>
    <scope>NUCLEOTIDE SEQUENCE [LARGE SCALE GENOMIC DNA]</scope>
    <source>
        <strain evidence="4 5">UMB0680</strain>
    </source>
</reference>
<feature type="compositionally biased region" description="Acidic residues" evidence="1">
    <location>
        <begin position="184"/>
        <end position="203"/>
    </location>
</feature>
<evidence type="ECO:0000259" key="3">
    <source>
        <dbReference type="Pfam" id="PF03413"/>
    </source>
</evidence>
<dbReference type="AlphaFoldDB" id="A0A2N6PIQ1"/>
<dbReference type="PROSITE" id="PS51257">
    <property type="entry name" value="PROKAR_LIPOPROTEIN"/>
    <property type="match status" value="1"/>
</dbReference>
<feature type="domain" description="PepSY" evidence="3">
    <location>
        <begin position="147"/>
        <end position="202"/>
    </location>
</feature>
<evidence type="ECO:0000313" key="5">
    <source>
        <dbReference type="Proteomes" id="UP000235703"/>
    </source>
</evidence>
<protein>
    <submittedName>
        <fullName evidence="4">Peptidase</fullName>
    </submittedName>
</protein>
<dbReference type="InterPro" id="IPR025711">
    <property type="entry name" value="PepSY"/>
</dbReference>
<keyword evidence="2" id="KW-0732">Signal</keyword>
<evidence type="ECO:0000256" key="1">
    <source>
        <dbReference type="SAM" id="MobiDB-lite"/>
    </source>
</evidence>
<feature type="signal peptide" evidence="2">
    <location>
        <begin position="1"/>
        <end position="26"/>
    </location>
</feature>
<sequence>MRRVLAGIAAVSVAAVLAGCSGGADAIDDSPTQPAGAEATSEDTGGDTSGADSGDGTPKDADLATHEFATSAQDAIDAATQEAGEGTVHSIEIDWEDGHSAWVWTVATLVDGIDHEVDINADTGEIVKTEEDSTNDKEEAIDLNDPMTFDEARDKALEVRDGRITEWSYSWDDNRLEYQFDIEQNGDSEEVTVDADTGEVTED</sequence>
<evidence type="ECO:0000256" key="2">
    <source>
        <dbReference type="SAM" id="SignalP"/>
    </source>
</evidence>
<dbReference type="EMBL" id="PNFZ01000002">
    <property type="protein sequence ID" value="PMB98565.1"/>
    <property type="molecule type" value="Genomic_DNA"/>
</dbReference>